<keyword evidence="1" id="KW-0812">Transmembrane</keyword>
<dbReference type="OrthoDB" id="9779092at2"/>
<accession>A0A1U6J482</accession>
<sequence length="56" mass="6095">MAQYVEVKESYKSESLKKGLRKGILGIQHLIAMFGATVLVPMITGLDISVALFSIV</sequence>
<organism evidence="2 3">
    <name type="scientific">Clostridium chauvoei JF4335</name>
    <dbReference type="NCBI Taxonomy" id="1351755"/>
    <lineage>
        <taxon>Bacteria</taxon>
        <taxon>Bacillati</taxon>
        <taxon>Bacillota</taxon>
        <taxon>Clostridia</taxon>
        <taxon>Eubacteriales</taxon>
        <taxon>Clostridiaceae</taxon>
        <taxon>Clostridium</taxon>
    </lineage>
</organism>
<name>A0A1U6J482_9CLOT</name>
<keyword evidence="1" id="KW-0472">Membrane</keyword>
<keyword evidence="3" id="KW-1185">Reference proteome</keyword>
<proteinExistence type="predicted"/>
<dbReference type="AlphaFoldDB" id="A0A1U6J482"/>
<evidence type="ECO:0000313" key="3">
    <source>
        <dbReference type="Proteomes" id="UP000190476"/>
    </source>
</evidence>
<reference evidence="3" key="1">
    <citation type="submission" date="2017-03" db="EMBL/GenBank/DDBJ databases">
        <authorList>
            <person name="Falquet L."/>
            <person name="Falquet L."/>
        </authorList>
    </citation>
    <scope>NUCLEOTIDE SEQUENCE [LARGE SCALE GENOMIC DNA]</scope>
</reference>
<dbReference type="STRING" id="1351755.CCH01_08050"/>
<protein>
    <submittedName>
        <fullName evidence="2">ABC transporter permease</fullName>
    </submittedName>
</protein>
<gene>
    <name evidence="2" type="ORF">CCH01_08050</name>
</gene>
<dbReference type="EMBL" id="LT799839">
    <property type="protein sequence ID" value="SLK15069.1"/>
    <property type="molecule type" value="Genomic_DNA"/>
</dbReference>
<dbReference type="Proteomes" id="UP000190476">
    <property type="component" value="Chromosome I"/>
</dbReference>
<keyword evidence="1" id="KW-1133">Transmembrane helix</keyword>
<evidence type="ECO:0000313" key="2">
    <source>
        <dbReference type="EMBL" id="SLK15069.1"/>
    </source>
</evidence>
<feature type="transmembrane region" description="Helical" evidence="1">
    <location>
        <begin position="30"/>
        <end position="55"/>
    </location>
</feature>
<evidence type="ECO:0000256" key="1">
    <source>
        <dbReference type="SAM" id="Phobius"/>
    </source>
</evidence>